<accession>A0ABT2P6N1</accession>
<organism evidence="2 3">
    <name type="scientific">Shewanella phaeophyticola</name>
    <dbReference type="NCBI Taxonomy" id="2978345"/>
    <lineage>
        <taxon>Bacteria</taxon>
        <taxon>Pseudomonadati</taxon>
        <taxon>Pseudomonadota</taxon>
        <taxon>Gammaproteobacteria</taxon>
        <taxon>Alteromonadales</taxon>
        <taxon>Shewanellaceae</taxon>
        <taxon>Shewanella</taxon>
    </lineage>
</organism>
<keyword evidence="1" id="KW-0812">Transmembrane</keyword>
<keyword evidence="1" id="KW-1133">Transmembrane helix</keyword>
<dbReference type="EMBL" id="JAODOQ010000001">
    <property type="protein sequence ID" value="MCT8988317.1"/>
    <property type="molecule type" value="Genomic_DNA"/>
</dbReference>
<dbReference type="Proteomes" id="UP001431192">
    <property type="component" value="Unassembled WGS sequence"/>
</dbReference>
<evidence type="ECO:0000313" key="2">
    <source>
        <dbReference type="EMBL" id="MCT8988317.1"/>
    </source>
</evidence>
<proteinExistence type="predicted"/>
<gene>
    <name evidence="2" type="ORF">N4T56_20075</name>
</gene>
<name>A0ABT2P6N1_9GAMM</name>
<keyword evidence="1" id="KW-0472">Membrane</keyword>
<reference evidence="2" key="1">
    <citation type="submission" date="2022-09" db="EMBL/GenBank/DDBJ databases">
        <title>Shewanella sp. KJ10-1 sp.nov, isolated from marine algae.</title>
        <authorList>
            <person name="Butt M."/>
            <person name="Lee J.K."/>
            <person name="Kim J.M."/>
            <person name="Choi D.G."/>
        </authorList>
    </citation>
    <scope>NUCLEOTIDE SEQUENCE</scope>
    <source>
        <strain evidence="2">KJ10-1</strain>
    </source>
</reference>
<dbReference type="RefSeq" id="WP_261734424.1">
    <property type="nucleotide sequence ID" value="NZ_JAODOQ010000001.1"/>
</dbReference>
<evidence type="ECO:0000256" key="1">
    <source>
        <dbReference type="SAM" id="Phobius"/>
    </source>
</evidence>
<sequence length="41" mass="4399">MGNTFTVIKVDKLSLIPMRVASVLQALCSFSLAVSDIMVIS</sequence>
<evidence type="ECO:0000313" key="3">
    <source>
        <dbReference type="Proteomes" id="UP001431192"/>
    </source>
</evidence>
<comment type="caution">
    <text evidence="2">The sequence shown here is derived from an EMBL/GenBank/DDBJ whole genome shotgun (WGS) entry which is preliminary data.</text>
</comment>
<protein>
    <submittedName>
        <fullName evidence="2">Uncharacterized protein</fullName>
    </submittedName>
</protein>
<keyword evidence="3" id="KW-1185">Reference proteome</keyword>
<feature type="transmembrane region" description="Helical" evidence="1">
    <location>
        <begin position="20"/>
        <end position="40"/>
    </location>
</feature>